<organism evidence="2">
    <name type="scientific">uncultured Thiotrichaceae bacterium</name>
    <dbReference type="NCBI Taxonomy" id="298394"/>
    <lineage>
        <taxon>Bacteria</taxon>
        <taxon>Pseudomonadati</taxon>
        <taxon>Pseudomonadota</taxon>
        <taxon>Gammaproteobacteria</taxon>
        <taxon>Thiotrichales</taxon>
        <taxon>Thiotrichaceae</taxon>
        <taxon>environmental samples</taxon>
    </lineage>
</organism>
<gene>
    <name evidence="2" type="ORF">HELGO_WM19191</name>
</gene>
<dbReference type="AlphaFoldDB" id="A0A6S6TVT2"/>
<dbReference type="Gene3D" id="3.20.20.370">
    <property type="entry name" value="Glycoside hydrolase/deacetylase"/>
    <property type="match status" value="1"/>
</dbReference>
<evidence type="ECO:0000313" key="2">
    <source>
        <dbReference type="EMBL" id="CAA6820268.1"/>
    </source>
</evidence>
<dbReference type="CDD" id="cd10929">
    <property type="entry name" value="CE4_u5"/>
    <property type="match status" value="1"/>
</dbReference>
<reference evidence="2" key="1">
    <citation type="submission" date="2020-01" db="EMBL/GenBank/DDBJ databases">
        <authorList>
            <person name="Meier V. D."/>
            <person name="Meier V D."/>
        </authorList>
    </citation>
    <scope>NUCLEOTIDE SEQUENCE</scope>
    <source>
        <strain evidence="2">HLG_WM_MAG_07</strain>
    </source>
</reference>
<dbReference type="EMBL" id="CACVAY010000098">
    <property type="protein sequence ID" value="CAA6820268.1"/>
    <property type="molecule type" value="Genomic_DNA"/>
</dbReference>
<name>A0A6S6TVT2_9GAMM</name>
<dbReference type="InterPro" id="IPR002509">
    <property type="entry name" value="NODB_dom"/>
</dbReference>
<feature type="domain" description="NodB homology" evidence="1">
    <location>
        <begin position="36"/>
        <end position="182"/>
    </location>
</feature>
<dbReference type="GO" id="GO:0016810">
    <property type="term" value="F:hydrolase activity, acting on carbon-nitrogen (but not peptide) bonds"/>
    <property type="evidence" value="ECO:0007669"/>
    <property type="project" value="InterPro"/>
</dbReference>
<evidence type="ECO:0000259" key="1">
    <source>
        <dbReference type="Pfam" id="PF01522"/>
    </source>
</evidence>
<sequence length="329" mass="38063">MQNTHGTFTISLDFELYWGMRDIVSIEEYKDYLLGAREAIPKMLELFEKYDVHATWATVGFLFFDDRKHLGSHLPKETPSYLSDELSPYPYIENADKWEDVYHFAPDLVDAIHHVKGQEVATHTFSHYYCGEEGQSLKEFEVDIQAAISIANEKNIETKSIIFPRNQWNPDYLPALEKLGVTSFRGAEASWMYSAPDYKSQLKPINRAARLADAYINLSGHNTYSIEESAKSKPYNFPSSRQLRPYSKKLALLDGLRLKRITKAMSYAAKHNEIFHIWWHPHNFGTNIEKNLSFLEQILIHYQTLQASNGMRSLNMKELSAMAVESYDE</sequence>
<accession>A0A6S6TVT2</accession>
<proteinExistence type="predicted"/>
<dbReference type="Pfam" id="PF01522">
    <property type="entry name" value="Polysacc_deac_1"/>
    <property type="match status" value="1"/>
</dbReference>
<dbReference type="GO" id="GO:0005975">
    <property type="term" value="P:carbohydrate metabolic process"/>
    <property type="evidence" value="ECO:0007669"/>
    <property type="project" value="InterPro"/>
</dbReference>
<dbReference type="SUPFAM" id="SSF88713">
    <property type="entry name" value="Glycoside hydrolase/deacetylase"/>
    <property type="match status" value="1"/>
</dbReference>
<protein>
    <submittedName>
        <fullName evidence="2">Polysaccharide deacetylase</fullName>
    </submittedName>
</protein>
<dbReference type="InterPro" id="IPR011330">
    <property type="entry name" value="Glyco_hydro/deAcase_b/a-brl"/>
</dbReference>